<dbReference type="AlphaFoldDB" id="A0A6J6BRW7"/>
<protein>
    <submittedName>
        <fullName evidence="1">Unannotated protein</fullName>
    </submittedName>
</protein>
<proteinExistence type="predicted"/>
<reference evidence="1" key="1">
    <citation type="submission" date="2020-05" db="EMBL/GenBank/DDBJ databases">
        <authorList>
            <person name="Chiriac C."/>
            <person name="Salcher M."/>
            <person name="Ghai R."/>
            <person name="Kavagutti S V."/>
        </authorList>
    </citation>
    <scope>NUCLEOTIDE SEQUENCE</scope>
</reference>
<evidence type="ECO:0000313" key="1">
    <source>
        <dbReference type="EMBL" id="CAB4541079.1"/>
    </source>
</evidence>
<organism evidence="1">
    <name type="scientific">freshwater metagenome</name>
    <dbReference type="NCBI Taxonomy" id="449393"/>
    <lineage>
        <taxon>unclassified sequences</taxon>
        <taxon>metagenomes</taxon>
        <taxon>ecological metagenomes</taxon>
    </lineage>
</organism>
<name>A0A6J6BRW7_9ZZZZ</name>
<gene>
    <name evidence="1" type="ORF">UFOPK1421_00648</name>
</gene>
<accession>A0A6J6BRW7</accession>
<sequence length="485" mass="54167">MVAKSNPKKIWLCGALIATAVAMGAPPASSVAAAGEDPPLRENYWPECTEAEEQYCVELLQFTPPGGSTVTYEHPTTGYDPYSDDPWVDVLDVRGVDREPGTPVANDMTFEIQNFEMWQGEAQREEGLEEGKYRVVLRTGTFDPTFFSTKGLIDDYRISKVNSYWRIDATMRPALIPERFGRAGCDGITWNTNSDCEYALSAYERGITGMVYMITNEDAGMEDLVAAGYSSNDLRGIWRSSNAVITLLPEFNWEQGRINAVAFGPHYLPDRWATDWWAPDGPRSAQTCEQQGLVGDLDMRDRTVDDQGDPIEPQYDEDGNRIYRELCRTPARDVTYLPFKALAALSRIPVDIVKDYFSKDAVTATVEGEIKKNISIVNSRDGVTIDFKLEHFSLANPELKVKKPMSLKGGDKLRYDKIFTTLPKNATFKSLTIIHKKQKGTCSVVGKGKSVEVAKSKSGFCSLKIEYKIGSKVFVKTTVIKVKKK</sequence>
<dbReference type="EMBL" id="CAEZSL010000057">
    <property type="protein sequence ID" value="CAB4541079.1"/>
    <property type="molecule type" value="Genomic_DNA"/>
</dbReference>